<dbReference type="Proteomes" id="UP000307943">
    <property type="component" value="Unassembled WGS sequence"/>
</dbReference>
<comment type="caution">
    <text evidence="1">The sequence shown here is derived from an EMBL/GenBank/DDBJ whole genome shotgun (WGS) entry which is preliminary data.</text>
</comment>
<dbReference type="RefSeq" id="WP_139604284.1">
    <property type="nucleotide sequence ID" value="NZ_VDCQ01000032.1"/>
</dbReference>
<proteinExistence type="predicted"/>
<dbReference type="InterPro" id="IPR011050">
    <property type="entry name" value="Pectin_lyase_fold/virulence"/>
</dbReference>
<name>A0A5C4T535_9BACL</name>
<dbReference type="AlphaFoldDB" id="A0A5C4T535"/>
<evidence type="ECO:0000313" key="1">
    <source>
        <dbReference type="EMBL" id="TNJ64184.1"/>
    </source>
</evidence>
<dbReference type="InterPro" id="IPR006311">
    <property type="entry name" value="TAT_signal"/>
</dbReference>
<sequence length="560" mass="62032">MMENDNDRSRQQKKMSRRMLLTTMGIAGAALVSGGAVHALGERGTNEDDCCDCDEIAFVVKPSATVTEYSAILNTAFRNYSTILIKNGTYPVDVTLMQSLKSDTCIWFEPDAWLKVLPNSLDRYELLDLTNVENVYIYNPNLEGDKYEHTGTTGQWGHGINIVDSTNVRIYSPRSRKFWGDGLYIKGSKDIEIHNGLFDDNRRQGISIISGENLYLYRPICSNTGGQAPGAGIDIESNFVGEYLRNVNIYEPRMIRNALTQVHDHGIVISLKRHYSTTVKTDVSINIYNPVCEECSMSIETRQGSQGTINIVKPVIRNARKNGLYLLNCDSDDLDITIEQPSIYNPNHSGTPGIYSNGIALEATVAPSAGFLGMRNISIINPVLRNEGNDCYAIRVIGAHEHTLQNCKIEFPDIEGIFSQSFSAYYGGLYSPIDSSFVYRFDDRDHPRPIANGGSVSYDFRQTDVVYQGSEATGGIVYVNDLLPATGVEFRLENQSQLNQPLHIHFGTNGGFSEKVVHPIGSVPVKGLMLPTKFSWVKLIKLSATEFVIVQSSGNVTGIT</sequence>
<dbReference type="OrthoDB" id="2488735at2"/>
<dbReference type="Gene3D" id="2.160.20.10">
    <property type="entry name" value="Single-stranded right-handed beta-helix, Pectin lyase-like"/>
    <property type="match status" value="1"/>
</dbReference>
<keyword evidence="2" id="KW-1185">Reference proteome</keyword>
<reference evidence="1 2" key="1">
    <citation type="submission" date="2019-05" db="EMBL/GenBank/DDBJ databases">
        <title>We sequenced the genome of Paenibacillus hemerocallicola KCTC 33185 for further insight into its adaptation and study the phylogeny of Paenibacillus.</title>
        <authorList>
            <person name="Narsing Rao M.P."/>
        </authorList>
    </citation>
    <scope>NUCLEOTIDE SEQUENCE [LARGE SCALE GENOMIC DNA]</scope>
    <source>
        <strain evidence="1 2">KCTC 33185</strain>
    </source>
</reference>
<dbReference type="EMBL" id="VDCQ01000032">
    <property type="protein sequence ID" value="TNJ64184.1"/>
    <property type="molecule type" value="Genomic_DNA"/>
</dbReference>
<evidence type="ECO:0000313" key="2">
    <source>
        <dbReference type="Proteomes" id="UP000307943"/>
    </source>
</evidence>
<protein>
    <submittedName>
        <fullName evidence="1">Uncharacterized protein</fullName>
    </submittedName>
</protein>
<dbReference type="InterPro" id="IPR012334">
    <property type="entry name" value="Pectin_lyas_fold"/>
</dbReference>
<gene>
    <name evidence="1" type="ORF">FE784_21440</name>
</gene>
<dbReference type="PROSITE" id="PS51318">
    <property type="entry name" value="TAT"/>
    <property type="match status" value="1"/>
</dbReference>
<organism evidence="1 2">
    <name type="scientific">Paenibacillus hemerocallicola</name>
    <dbReference type="NCBI Taxonomy" id="1172614"/>
    <lineage>
        <taxon>Bacteria</taxon>
        <taxon>Bacillati</taxon>
        <taxon>Bacillota</taxon>
        <taxon>Bacilli</taxon>
        <taxon>Bacillales</taxon>
        <taxon>Paenibacillaceae</taxon>
        <taxon>Paenibacillus</taxon>
    </lineage>
</organism>
<accession>A0A5C4T535</accession>
<dbReference type="SUPFAM" id="SSF51126">
    <property type="entry name" value="Pectin lyase-like"/>
    <property type="match status" value="1"/>
</dbReference>